<evidence type="ECO:0000256" key="2">
    <source>
        <dbReference type="ARBA" id="ARBA00022982"/>
    </source>
</evidence>
<dbReference type="GO" id="GO:0005737">
    <property type="term" value="C:cytoplasm"/>
    <property type="evidence" value="ECO:0007669"/>
    <property type="project" value="TreeGrafter"/>
</dbReference>
<keyword evidence="3" id="KW-1015">Disulfide bond</keyword>
<dbReference type="InterPro" id="IPR011899">
    <property type="entry name" value="Glutaredoxin_euk/vir"/>
</dbReference>
<protein>
    <recommendedName>
        <fullName evidence="5">Glutaredoxin domain-containing protein</fullName>
    </recommendedName>
</protein>
<feature type="domain" description="Glutaredoxin" evidence="5">
    <location>
        <begin position="26"/>
        <end position="93"/>
    </location>
</feature>
<dbReference type="AlphaFoldDB" id="A0A7S0BL63"/>
<evidence type="ECO:0000313" key="6">
    <source>
        <dbReference type="EMBL" id="CAD8397306.1"/>
    </source>
</evidence>
<keyword evidence="1" id="KW-0813">Transport</keyword>
<keyword evidence="2" id="KW-0249">Electron transport</keyword>
<evidence type="ECO:0000256" key="3">
    <source>
        <dbReference type="ARBA" id="ARBA00023157"/>
    </source>
</evidence>
<dbReference type="GO" id="GO:0034599">
    <property type="term" value="P:cellular response to oxidative stress"/>
    <property type="evidence" value="ECO:0007669"/>
    <property type="project" value="TreeGrafter"/>
</dbReference>
<dbReference type="Gene3D" id="3.40.30.10">
    <property type="entry name" value="Glutaredoxin"/>
    <property type="match status" value="1"/>
</dbReference>
<reference evidence="6" key="1">
    <citation type="submission" date="2021-01" db="EMBL/GenBank/DDBJ databases">
        <authorList>
            <person name="Corre E."/>
            <person name="Pelletier E."/>
            <person name="Niang G."/>
            <person name="Scheremetjew M."/>
            <person name="Finn R."/>
            <person name="Kale V."/>
            <person name="Holt S."/>
            <person name="Cochrane G."/>
            <person name="Meng A."/>
            <person name="Brown T."/>
            <person name="Cohen L."/>
        </authorList>
    </citation>
    <scope>NUCLEOTIDE SEQUENCE</scope>
    <source>
        <strain evidence="6">UTEX LB 2760</strain>
    </source>
</reference>
<dbReference type="InterPro" id="IPR011767">
    <property type="entry name" value="GLR_AS"/>
</dbReference>
<dbReference type="PANTHER" id="PTHR45694">
    <property type="entry name" value="GLUTAREDOXIN 2"/>
    <property type="match status" value="1"/>
</dbReference>
<organism evidence="6">
    <name type="scientific">Rhodosorus marinus</name>
    <dbReference type="NCBI Taxonomy" id="101924"/>
    <lineage>
        <taxon>Eukaryota</taxon>
        <taxon>Rhodophyta</taxon>
        <taxon>Stylonematophyceae</taxon>
        <taxon>Stylonematales</taxon>
        <taxon>Stylonemataceae</taxon>
        <taxon>Rhodosorus</taxon>
    </lineage>
</organism>
<evidence type="ECO:0000256" key="1">
    <source>
        <dbReference type="ARBA" id="ARBA00022448"/>
    </source>
</evidence>
<dbReference type="Pfam" id="PF00462">
    <property type="entry name" value="Glutaredoxin"/>
    <property type="match status" value="1"/>
</dbReference>
<dbReference type="PANTHER" id="PTHR45694:SF18">
    <property type="entry name" value="GLUTAREDOXIN-1-RELATED"/>
    <property type="match status" value="1"/>
</dbReference>
<dbReference type="CDD" id="cd03419">
    <property type="entry name" value="GRX_GRXh_1_2_like"/>
    <property type="match status" value="1"/>
</dbReference>
<dbReference type="EMBL" id="HBEK01013337">
    <property type="protein sequence ID" value="CAD8397306.1"/>
    <property type="molecule type" value="Transcribed_RNA"/>
</dbReference>
<gene>
    <name evidence="6" type="ORF">RMAR0315_LOCUS7295</name>
</gene>
<dbReference type="SUPFAM" id="SSF52833">
    <property type="entry name" value="Thioredoxin-like"/>
    <property type="match status" value="1"/>
</dbReference>
<sequence length="123" mass="13689">MARQVERKDEESIEEWIERVVKENAVVVYSKTYCPYCTMAKNEISAVRDVAGFKGAVIFEIDRMRDGNRIQQALAKKTGRRTVPNVFVNGKSVGGGDDVVRLSRTHKLSPMIRDAVSAVSVSA</sequence>
<dbReference type="NCBIfam" id="TIGR02180">
    <property type="entry name" value="GRX_euk"/>
    <property type="match status" value="1"/>
</dbReference>
<proteinExistence type="predicted"/>
<dbReference type="PRINTS" id="PR00160">
    <property type="entry name" value="GLUTAREDOXIN"/>
</dbReference>
<keyword evidence="4" id="KW-0676">Redox-active center</keyword>
<dbReference type="InterPro" id="IPR036249">
    <property type="entry name" value="Thioredoxin-like_sf"/>
</dbReference>
<evidence type="ECO:0000259" key="5">
    <source>
        <dbReference type="Pfam" id="PF00462"/>
    </source>
</evidence>
<dbReference type="InterPro" id="IPR002109">
    <property type="entry name" value="Glutaredoxin"/>
</dbReference>
<dbReference type="PROSITE" id="PS00195">
    <property type="entry name" value="GLUTAREDOXIN_1"/>
    <property type="match status" value="1"/>
</dbReference>
<dbReference type="PROSITE" id="PS51354">
    <property type="entry name" value="GLUTAREDOXIN_2"/>
    <property type="match status" value="1"/>
</dbReference>
<name>A0A7S0BL63_9RHOD</name>
<dbReference type="InterPro" id="IPR014025">
    <property type="entry name" value="Glutaredoxin_subgr"/>
</dbReference>
<evidence type="ECO:0000256" key="4">
    <source>
        <dbReference type="ARBA" id="ARBA00023284"/>
    </source>
</evidence>
<accession>A0A7S0BL63</accession>
<dbReference type="GO" id="GO:0015038">
    <property type="term" value="F:glutathione disulfide oxidoreductase activity"/>
    <property type="evidence" value="ECO:0007669"/>
    <property type="project" value="TreeGrafter"/>
</dbReference>